<keyword evidence="1" id="KW-0732">Signal</keyword>
<dbReference type="Proteomes" id="UP001218788">
    <property type="component" value="Unassembled WGS sequence"/>
</dbReference>
<organism evidence="2 3">
    <name type="scientific">Alteromonas gilva</name>
    <dbReference type="NCBI Taxonomy" id="2987522"/>
    <lineage>
        <taxon>Bacteria</taxon>
        <taxon>Pseudomonadati</taxon>
        <taxon>Pseudomonadota</taxon>
        <taxon>Gammaproteobacteria</taxon>
        <taxon>Alteromonadales</taxon>
        <taxon>Alteromonadaceae</taxon>
        <taxon>Alteromonas/Salinimonas group</taxon>
        <taxon>Alteromonas</taxon>
    </lineage>
</organism>
<feature type="signal peptide" evidence="1">
    <location>
        <begin position="1"/>
        <end position="18"/>
    </location>
</feature>
<comment type="caution">
    <text evidence="2">The sequence shown here is derived from an EMBL/GenBank/DDBJ whole genome shotgun (WGS) entry which is preliminary data.</text>
</comment>
<dbReference type="RefSeq" id="WP_273638099.1">
    <property type="nucleotide sequence ID" value="NZ_JAQQXP010000001.1"/>
</dbReference>
<feature type="chain" id="PRO_5046980536" evidence="1">
    <location>
        <begin position="19"/>
        <end position="129"/>
    </location>
</feature>
<dbReference type="PROSITE" id="PS51257">
    <property type="entry name" value="PROKAR_LIPOPROTEIN"/>
    <property type="match status" value="1"/>
</dbReference>
<dbReference type="EMBL" id="JAQQXP010000001">
    <property type="protein sequence ID" value="MDC8829625.1"/>
    <property type="molecule type" value="Genomic_DNA"/>
</dbReference>
<evidence type="ECO:0000313" key="2">
    <source>
        <dbReference type="EMBL" id="MDC8829625.1"/>
    </source>
</evidence>
<sequence length="129" mass="14015">MRVRNWLISLFAMPFALASGCAATSVESPQEARLASLTAAQKAQLEAHISQWFGGIAIKLADNAFTQSSTLTIERRAHTDSRGLPIEGRHDNPAFAFTLLKQGEACLLNNDNSGEQVELTDVECIVVDK</sequence>
<proteinExistence type="predicted"/>
<gene>
    <name evidence="2" type="ORF">OIK42_02505</name>
</gene>
<protein>
    <submittedName>
        <fullName evidence="2">Uncharacterized protein</fullName>
    </submittedName>
</protein>
<accession>A0ABT5KXY1</accession>
<evidence type="ECO:0000256" key="1">
    <source>
        <dbReference type="SAM" id="SignalP"/>
    </source>
</evidence>
<name>A0ABT5KXY1_9ALTE</name>
<evidence type="ECO:0000313" key="3">
    <source>
        <dbReference type="Proteomes" id="UP001218788"/>
    </source>
</evidence>
<reference evidence="2 3" key="1">
    <citation type="submission" date="2022-10" db="EMBL/GenBank/DDBJ databases">
        <title>Alteromonas sp. chi3 Genome sequencing.</title>
        <authorList>
            <person name="Park S."/>
        </authorList>
    </citation>
    <scope>NUCLEOTIDE SEQUENCE [LARGE SCALE GENOMIC DNA]</scope>
    <source>
        <strain evidence="3">chi3</strain>
    </source>
</reference>
<keyword evidence="3" id="KW-1185">Reference proteome</keyword>